<reference evidence="3" key="1">
    <citation type="submission" date="2018-02" db="EMBL/GenBank/DDBJ databases">
        <authorList>
            <person name="Hausmann B."/>
        </authorList>
    </citation>
    <scope>NUCLEOTIDE SEQUENCE [LARGE SCALE GENOMIC DNA]</scope>
    <source>
        <strain evidence="3">Peat soil MAG SbA5</strain>
    </source>
</reference>
<dbReference type="Proteomes" id="UP000239735">
    <property type="component" value="Unassembled WGS sequence"/>
</dbReference>
<keyword evidence="1" id="KW-0472">Membrane</keyword>
<name>A0A2N9M0N1_9BACT</name>
<feature type="transmembrane region" description="Helical" evidence="1">
    <location>
        <begin position="55"/>
        <end position="76"/>
    </location>
</feature>
<feature type="transmembrane region" description="Helical" evidence="1">
    <location>
        <begin position="20"/>
        <end position="43"/>
    </location>
</feature>
<proteinExistence type="predicted"/>
<gene>
    <name evidence="2" type="ORF">SBA5_70122</name>
</gene>
<evidence type="ECO:0000313" key="3">
    <source>
        <dbReference type="Proteomes" id="UP000239735"/>
    </source>
</evidence>
<evidence type="ECO:0000256" key="1">
    <source>
        <dbReference type="SAM" id="Phobius"/>
    </source>
</evidence>
<sequence length="86" mass="10131">MSQPESLSSEFRNMRCFRHLVFVSRMQGWVATAIFFFFLYRLAAHLVANDMRVWAVAWLPLSALMAFIGFTSRGYATPWKWPKHRS</sequence>
<keyword evidence="1" id="KW-1133">Transmembrane helix</keyword>
<organism evidence="2 3">
    <name type="scientific">Candidatus Sulfuritelmatomonas gaucii</name>
    <dbReference type="NCBI Taxonomy" id="2043161"/>
    <lineage>
        <taxon>Bacteria</taxon>
        <taxon>Pseudomonadati</taxon>
        <taxon>Acidobacteriota</taxon>
        <taxon>Terriglobia</taxon>
        <taxon>Terriglobales</taxon>
        <taxon>Acidobacteriaceae</taxon>
        <taxon>Candidatus Sulfuritelmatomonas</taxon>
    </lineage>
</organism>
<evidence type="ECO:0000313" key="2">
    <source>
        <dbReference type="EMBL" id="SPE29032.1"/>
    </source>
</evidence>
<accession>A0A2N9M0N1</accession>
<protein>
    <submittedName>
        <fullName evidence="2">Uncharacterized protein</fullName>
    </submittedName>
</protein>
<dbReference type="AlphaFoldDB" id="A0A2N9M0N1"/>
<dbReference type="EMBL" id="OKRB01000130">
    <property type="protein sequence ID" value="SPE29032.1"/>
    <property type="molecule type" value="Genomic_DNA"/>
</dbReference>
<keyword evidence="1" id="KW-0812">Transmembrane</keyword>